<dbReference type="Proteomes" id="UP000198802">
    <property type="component" value="Unassembled WGS sequence"/>
</dbReference>
<name>A0A0S4QGN9_9ACTN</name>
<keyword evidence="1" id="KW-0472">Membrane</keyword>
<evidence type="ECO:0000313" key="3">
    <source>
        <dbReference type="Proteomes" id="UP000198802"/>
    </source>
</evidence>
<keyword evidence="3" id="KW-1185">Reference proteome</keyword>
<reference evidence="3" key="1">
    <citation type="submission" date="2015-11" db="EMBL/GenBank/DDBJ databases">
        <authorList>
            <person name="Varghese N."/>
        </authorList>
    </citation>
    <scope>NUCLEOTIDE SEQUENCE [LARGE SCALE GENOMIC DNA]</scope>
    <source>
        <strain evidence="3">DSM 45899</strain>
    </source>
</reference>
<dbReference type="EMBL" id="FAOZ01000003">
    <property type="protein sequence ID" value="CUU54737.1"/>
    <property type="molecule type" value="Genomic_DNA"/>
</dbReference>
<feature type="transmembrane region" description="Helical" evidence="1">
    <location>
        <begin position="88"/>
        <end position="112"/>
    </location>
</feature>
<proteinExistence type="predicted"/>
<dbReference type="Pfam" id="PF19744">
    <property type="entry name" value="DUF6232"/>
    <property type="match status" value="1"/>
</dbReference>
<dbReference type="InterPro" id="IPR045629">
    <property type="entry name" value="DUF6232"/>
</dbReference>
<organism evidence="2 3">
    <name type="scientific">Parafrankia irregularis</name>
    <dbReference type="NCBI Taxonomy" id="795642"/>
    <lineage>
        <taxon>Bacteria</taxon>
        <taxon>Bacillati</taxon>
        <taxon>Actinomycetota</taxon>
        <taxon>Actinomycetes</taxon>
        <taxon>Frankiales</taxon>
        <taxon>Frankiaceae</taxon>
        <taxon>Parafrankia</taxon>
    </lineage>
</organism>
<protein>
    <submittedName>
        <fullName evidence="2">Uncharacterized protein</fullName>
    </submittedName>
</protein>
<dbReference type="RefSeq" id="WP_091272535.1">
    <property type="nucleotide sequence ID" value="NZ_FAOZ01000003.1"/>
</dbReference>
<accession>A0A0S4QGN9</accession>
<keyword evidence="1" id="KW-0812">Transmembrane</keyword>
<keyword evidence="1" id="KW-1133">Transmembrane helix</keyword>
<sequence length="189" mass="20723">MAKKNQIFEIVVGKRALTIGHEVYPLANISRIQTRELKWFGKYSTFYPLRRMASLAGGVALLVVAVIVGPRYADPDGEYALEDIGRQFAVLVLVLAGAATLWLSGVLIYRVFFRRTYYLLLLETAGAQAALLNGTDLKEIMRIRNALVAAIEDPPASAYNIEVHGDVFAGDKFTGRGYNVNKSGRGAGQ</sequence>
<gene>
    <name evidence="2" type="ORF">Ga0074812_103227</name>
</gene>
<evidence type="ECO:0000313" key="2">
    <source>
        <dbReference type="EMBL" id="CUU54737.1"/>
    </source>
</evidence>
<feature type="transmembrane region" description="Helical" evidence="1">
    <location>
        <begin position="52"/>
        <end position="73"/>
    </location>
</feature>
<evidence type="ECO:0000256" key="1">
    <source>
        <dbReference type="SAM" id="Phobius"/>
    </source>
</evidence>
<dbReference type="AlphaFoldDB" id="A0A0S4QGN9"/>